<keyword evidence="3" id="KW-1185">Reference proteome</keyword>
<dbReference type="EMBL" id="LT598453">
    <property type="protein sequence ID" value="SCV04581.1"/>
    <property type="molecule type" value="Genomic_DNA"/>
</dbReference>
<evidence type="ECO:0000313" key="3">
    <source>
        <dbReference type="Proteomes" id="UP000189911"/>
    </source>
</evidence>
<gene>
    <name evidence="2" type="ORF">LANO_0G11078G</name>
</gene>
<dbReference type="Proteomes" id="UP000189911">
    <property type="component" value="Chromosome G"/>
</dbReference>
<dbReference type="PANTHER" id="PTHR40370:SF1">
    <property type="entry name" value="DUF3074 DOMAIN-CONTAINING PROTEIN"/>
    <property type="match status" value="1"/>
</dbReference>
<accession>A0A1G4KJA9</accession>
<dbReference type="SUPFAM" id="SSF55961">
    <property type="entry name" value="Bet v1-like"/>
    <property type="match status" value="1"/>
</dbReference>
<dbReference type="OrthoDB" id="6423603at2759"/>
<name>A0A1G4KJA9_9SACH</name>
<dbReference type="AlphaFoldDB" id="A0A1G4KJA9"/>
<feature type="domain" description="DUF3074" evidence="1">
    <location>
        <begin position="72"/>
        <end position="248"/>
    </location>
</feature>
<dbReference type="InterPro" id="IPR023393">
    <property type="entry name" value="START-like_dom_sf"/>
</dbReference>
<organism evidence="2 3">
    <name type="scientific">Lachancea nothofagi CBS 11611</name>
    <dbReference type="NCBI Taxonomy" id="1266666"/>
    <lineage>
        <taxon>Eukaryota</taxon>
        <taxon>Fungi</taxon>
        <taxon>Dikarya</taxon>
        <taxon>Ascomycota</taxon>
        <taxon>Saccharomycotina</taxon>
        <taxon>Saccharomycetes</taxon>
        <taxon>Saccharomycetales</taxon>
        <taxon>Saccharomycetaceae</taxon>
        <taxon>Lachancea</taxon>
    </lineage>
</organism>
<reference evidence="3" key="1">
    <citation type="submission" date="2016-03" db="EMBL/GenBank/DDBJ databases">
        <authorList>
            <person name="Devillers Hugo."/>
        </authorList>
    </citation>
    <scope>NUCLEOTIDE SEQUENCE [LARGE SCALE GENOMIC DNA]</scope>
</reference>
<evidence type="ECO:0000259" key="1">
    <source>
        <dbReference type="Pfam" id="PF11274"/>
    </source>
</evidence>
<evidence type="ECO:0000313" key="2">
    <source>
        <dbReference type="EMBL" id="SCV04581.1"/>
    </source>
</evidence>
<dbReference type="Gene3D" id="3.30.530.20">
    <property type="match status" value="1"/>
</dbReference>
<dbReference type="Pfam" id="PF11274">
    <property type="entry name" value="DUF3074"/>
    <property type="match status" value="1"/>
</dbReference>
<sequence length="255" mass="29020">MPFELTARPFKKADLPTTQAEIVKEAKELIDQICVSWKKGKCYHNTLGLNPTLDSDKVAVQTYYTNREKEYWLSRVSEHHLDAATYERLVKVLNGSVKEGSHWELPDRTARSRIEIDYIETLTHVEVLETTDSGWVAVNLEYELGKPLTTREFNEWVYVVPPFKSSDNDIETSIVVSLVADAPLNDPVAHTHATYASVETLEYNLKTEQLTWKMALTSDAGGNVPKWVQNSMIAKTVAKDVSYMLEWLGDHKDSK</sequence>
<proteinExistence type="predicted"/>
<dbReference type="InterPro" id="IPR024500">
    <property type="entry name" value="DUF3074"/>
</dbReference>
<protein>
    <submittedName>
        <fullName evidence="2">LANO_0G11078g1_1</fullName>
    </submittedName>
</protein>
<dbReference type="PANTHER" id="PTHR40370">
    <property type="entry name" value="EXPRESSED PROTEIN"/>
    <property type="match status" value="1"/>
</dbReference>